<keyword evidence="3" id="KW-1185">Reference proteome</keyword>
<dbReference type="AlphaFoldDB" id="A0A1M6BS22"/>
<evidence type="ECO:0000313" key="3">
    <source>
        <dbReference type="Proteomes" id="UP000184172"/>
    </source>
</evidence>
<keyword evidence="1" id="KW-0812">Transmembrane</keyword>
<dbReference type="EMBL" id="FQYV01000003">
    <property type="protein sequence ID" value="SHI51580.1"/>
    <property type="molecule type" value="Genomic_DNA"/>
</dbReference>
<evidence type="ECO:0000256" key="1">
    <source>
        <dbReference type="SAM" id="Phobius"/>
    </source>
</evidence>
<feature type="transmembrane region" description="Helical" evidence="1">
    <location>
        <begin position="82"/>
        <end position="98"/>
    </location>
</feature>
<keyword evidence="1" id="KW-1133">Transmembrane helix</keyword>
<gene>
    <name evidence="2" type="ORF">SAMN04487908_10340</name>
</gene>
<protein>
    <submittedName>
        <fullName evidence="2">Uncharacterized protein</fullName>
    </submittedName>
</protein>
<name>A0A1M6BS22_9FLAO</name>
<organism evidence="2 3">
    <name type="scientific">Aequorivita viscosa</name>
    <dbReference type="NCBI Taxonomy" id="797419"/>
    <lineage>
        <taxon>Bacteria</taxon>
        <taxon>Pseudomonadati</taxon>
        <taxon>Bacteroidota</taxon>
        <taxon>Flavobacteriia</taxon>
        <taxon>Flavobacteriales</taxon>
        <taxon>Flavobacteriaceae</taxon>
        <taxon>Aequorivita</taxon>
    </lineage>
</organism>
<proteinExistence type="predicted"/>
<keyword evidence="1" id="KW-0472">Membrane</keyword>
<sequence length="99" mass="11660">MNLNKDTHYKLYVRLGESIIFDAALKEANIDFLKEENPLGEYIRYYFKNADSQKVDEINRNLELSISTETIPSLDYKISKKYLIIILIVIVLVWIITLF</sequence>
<evidence type="ECO:0000313" key="2">
    <source>
        <dbReference type="EMBL" id="SHI51580.1"/>
    </source>
</evidence>
<dbReference type="Proteomes" id="UP000184172">
    <property type="component" value="Unassembled WGS sequence"/>
</dbReference>
<accession>A0A1M6BS22</accession>
<reference evidence="3" key="1">
    <citation type="submission" date="2016-11" db="EMBL/GenBank/DDBJ databases">
        <authorList>
            <person name="Varghese N."/>
            <person name="Submissions S."/>
        </authorList>
    </citation>
    <scope>NUCLEOTIDE SEQUENCE [LARGE SCALE GENOMIC DNA]</scope>
    <source>
        <strain evidence="3">DSM 26349</strain>
    </source>
</reference>
<dbReference type="RefSeq" id="WP_073214707.1">
    <property type="nucleotide sequence ID" value="NZ_FNNS01000003.1"/>
</dbReference>